<dbReference type="AlphaFoldDB" id="A0A519BIU9"/>
<organism evidence="7 8">
    <name type="scientific">Acididesulfobacter guangdongensis</name>
    <dbReference type="NCBI Taxonomy" id="2597225"/>
    <lineage>
        <taxon>Bacteria</taxon>
        <taxon>Deltaproteobacteria</taxon>
        <taxon>Candidatus Acidulodesulfobacterales</taxon>
        <taxon>Candidatus Acididesulfobacter</taxon>
    </lineage>
</organism>
<dbReference type="GO" id="GO:0020037">
    <property type="term" value="F:heme binding"/>
    <property type="evidence" value="ECO:0007669"/>
    <property type="project" value="InterPro"/>
</dbReference>
<evidence type="ECO:0000313" key="8">
    <source>
        <dbReference type="Proteomes" id="UP000316562"/>
    </source>
</evidence>
<sequence>MIEGKIEVNENNYDNNDIMICDSEPSVFSNRWDGKTHFNFKFIFMFLVFIFAIMVGFNLLFPKTCSANSSLRSGKSLFNYYSCITCHTVNGNGGTLGPNLSSYGKLGKRFSWTMKVILNPDRYFKTGSKVEINGKKYYAVMPKYEYLTGKQVYKISAYLESLKR</sequence>
<keyword evidence="5" id="KW-0472">Membrane</keyword>
<accession>A0A519BIU9</accession>
<keyword evidence="1 4" id="KW-0349">Heme</keyword>
<proteinExistence type="predicted"/>
<dbReference type="InterPro" id="IPR036909">
    <property type="entry name" value="Cyt_c-like_dom_sf"/>
</dbReference>
<gene>
    <name evidence="7" type="ORF">EVJ46_02835</name>
</gene>
<dbReference type="GO" id="GO:0009055">
    <property type="term" value="F:electron transfer activity"/>
    <property type="evidence" value="ECO:0007669"/>
    <property type="project" value="InterPro"/>
</dbReference>
<dbReference type="Gene3D" id="1.10.760.10">
    <property type="entry name" value="Cytochrome c-like domain"/>
    <property type="match status" value="1"/>
</dbReference>
<dbReference type="Proteomes" id="UP000316562">
    <property type="component" value="Unassembled WGS sequence"/>
</dbReference>
<evidence type="ECO:0000256" key="3">
    <source>
        <dbReference type="ARBA" id="ARBA00023004"/>
    </source>
</evidence>
<dbReference type="GO" id="GO:0046872">
    <property type="term" value="F:metal ion binding"/>
    <property type="evidence" value="ECO:0007669"/>
    <property type="project" value="UniProtKB-KW"/>
</dbReference>
<dbReference type="Pfam" id="PF00034">
    <property type="entry name" value="Cytochrom_C"/>
    <property type="match status" value="1"/>
</dbReference>
<evidence type="ECO:0000256" key="1">
    <source>
        <dbReference type="ARBA" id="ARBA00022617"/>
    </source>
</evidence>
<keyword evidence="5" id="KW-1133">Transmembrane helix</keyword>
<reference evidence="7 8" key="1">
    <citation type="journal article" date="2019" name="ISME J.">
        <title>Insights into ecological role of a new deltaproteobacterial order Candidatus Acidulodesulfobacterales by metagenomics and metatranscriptomics.</title>
        <authorList>
            <person name="Tan S."/>
            <person name="Liu J."/>
            <person name="Fang Y."/>
            <person name="Hedlund B.P."/>
            <person name="Lian Z.H."/>
            <person name="Huang L.Y."/>
            <person name="Li J.T."/>
            <person name="Huang L.N."/>
            <person name="Li W.J."/>
            <person name="Jiang H.C."/>
            <person name="Dong H.L."/>
            <person name="Shu W.S."/>
        </authorList>
    </citation>
    <scope>NUCLEOTIDE SEQUENCE [LARGE SCALE GENOMIC DNA]</scope>
    <source>
        <strain evidence="7">AP2</strain>
    </source>
</reference>
<protein>
    <submittedName>
        <fullName evidence="7">Cytochrome c</fullName>
    </submittedName>
</protein>
<keyword evidence="2 4" id="KW-0479">Metal-binding</keyword>
<dbReference type="InterPro" id="IPR009056">
    <property type="entry name" value="Cyt_c-like_dom"/>
</dbReference>
<dbReference type="PROSITE" id="PS51007">
    <property type="entry name" value="CYTC"/>
    <property type="match status" value="1"/>
</dbReference>
<keyword evidence="5" id="KW-0812">Transmembrane</keyword>
<evidence type="ECO:0000259" key="6">
    <source>
        <dbReference type="PROSITE" id="PS51007"/>
    </source>
</evidence>
<dbReference type="EMBL" id="SGBC01000001">
    <property type="protein sequence ID" value="RZD17182.1"/>
    <property type="molecule type" value="Genomic_DNA"/>
</dbReference>
<feature type="transmembrane region" description="Helical" evidence="5">
    <location>
        <begin position="42"/>
        <end position="61"/>
    </location>
</feature>
<evidence type="ECO:0000256" key="2">
    <source>
        <dbReference type="ARBA" id="ARBA00022723"/>
    </source>
</evidence>
<evidence type="ECO:0000256" key="5">
    <source>
        <dbReference type="SAM" id="Phobius"/>
    </source>
</evidence>
<evidence type="ECO:0000313" key="7">
    <source>
        <dbReference type="EMBL" id="RZD17182.1"/>
    </source>
</evidence>
<dbReference type="SUPFAM" id="SSF46626">
    <property type="entry name" value="Cytochrome c"/>
    <property type="match status" value="1"/>
</dbReference>
<evidence type="ECO:0000256" key="4">
    <source>
        <dbReference type="PROSITE-ProRule" id="PRU00433"/>
    </source>
</evidence>
<comment type="caution">
    <text evidence="7">The sequence shown here is derived from an EMBL/GenBank/DDBJ whole genome shotgun (WGS) entry which is preliminary data.</text>
</comment>
<name>A0A519BIU9_ACIG2</name>
<keyword evidence="3 4" id="KW-0408">Iron</keyword>
<feature type="domain" description="Cytochrome c" evidence="6">
    <location>
        <begin position="69"/>
        <end position="163"/>
    </location>
</feature>